<dbReference type="RefSeq" id="WP_163914447.1">
    <property type="nucleotide sequence ID" value="NZ_JAAGWD010000003.1"/>
</dbReference>
<name>A0A6B3LRV1_9BACT</name>
<dbReference type="Gene3D" id="3.40.50.150">
    <property type="entry name" value="Vaccinia Virus protein VP39"/>
    <property type="match status" value="1"/>
</dbReference>
<keyword evidence="2" id="KW-1185">Reference proteome</keyword>
<dbReference type="PANTHER" id="PTHR43861">
    <property type="entry name" value="TRANS-ACONITATE 2-METHYLTRANSFERASE-RELATED"/>
    <property type="match status" value="1"/>
</dbReference>
<dbReference type="Proteomes" id="UP000474777">
    <property type="component" value="Unassembled WGS sequence"/>
</dbReference>
<dbReference type="Pfam" id="PF13489">
    <property type="entry name" value="Methyltransf_23"/>
    <property type="match status" value="1"/>
</dbReference>
<evidence type="ECO:0000313" key="2">
    <source>
        <dbReference type="Proteomes" id="UP000474777"/>
    </source>
</evidence>
<keyword evidence="1" id="KW-0489">Methyltransferase</keyword>
<dbReference type="GO" id="GO:0032259">
    <property type="term" value="P:methylation"/>
    <property type="evidence" value="ECO:0007669"/>
    <property type="project" value="UniProtKB-KW"/>
</dbReference>
<proteinExistence type="predicted"/>
<comment type="caution">
    <text evidence="1">The sequence shown here is derived from an EMBL/GenBank/DDBJ whole genome shotgun (WGS) entry which is preliminary data.</text>
</comment>
<dbReference type="SUPFAM" id="SSF53335">
    <property type="entry name" value="S-adenosyl-L-methionine-dependent methyltransferases"/>
    <property type="match status" value="1"/>
</dbReference>
<dbReference type="GO" id="GO:0008168">
    <property type="term" value="F:methyltransferase activity"/>
    <property type="evidence" value="ECO:0007669"/>
    <property type="project" value="UniProtKB-KW"/>
</dbReference>
<protein>
    <submittedName>
        <fullName evidence="1">Class I SAM-dependent methyltransferase</fullName>
    </submittedName>
</protein>
<keyword evidence="1" id="KW-0808">Transferase</keyword>
<evidence type="ECO:0000313" key="1">
    <source>
        <dbReference type="EMBL" id="NEM97775.1"/>
    </source>
</evidence>
<dbReference type="CDD" id="cd02440">
    <property type="entry name" value="AdoMet_MTases"/>
    <property type="match status" value="1"/>
</dbReference>
<gene>
    <name evidence="1" type="ORF">GXP69_08725</name>
</gene>
<dbReference type="InterPro" id="IPR029063">
    <property type="entry name" value="SAM-dependent_MTases_sf"/>
</dbReference>
<reference evidence="1 2" key="1">
    <citation type="submission" date="2020-02" db="EMBL/GenBank/DDBJ databases">
        <authorList>
            <person name="Kim M.K."/>
        </authorList>
    </citation>
    <scope>NUCLEOTIDE SEQUENCE [LARGE SCALE GENOMIC DNA]</scope>
    <source>
        <strain evidence="1 2">BT327</strain>
    </source>
</reference>
<dbReference type="AlphaFoldDB" id="A0A6B3LRV1"/>
<sequence length="209" mass="23735">MSNIQKAYDSWAEQYDTNHNRTRDLEGEVLRSTLSTIEFNRVLEIGCGTGKNTVWLQEKAAHVTAVDFSDEMLAKAKQKVTSEKVQFKQADINKGWIFTEGTYDLVTFSLVLEHIEHLGHIFKQAAAALVSGGFVYIGELHPFKQYAGTKARFDTAEGRQVLECYTHNISDFTQAAKQHGFIVVDINEYFDNDDRTQIPRILSLLLQKV</sequence>
<organism evidence="1 2">
    <name type="scientific">Pontibacter burrus</name>
    <dbReference type="NCBI Taxonomy" id="2704466"/>
    <lineage>
        <taxon>Bacteria</taxon>
        <taxon>Pseudomonadati</taxon>
        <taxon>Bacteroidota</taxon>
        <taxon>Cytophagia</taxon>
        <taxon>Cytophagales</taxon>
        <taxon>Hymenobacteraceae</taxon>
        <taxon>Pontibacter</taxon>
    </lineage>
</organism>
<dbReference type="EMBL" id="JAAGWD010000003">
    <property type="protein sequence ID" value="NEM97775.1"/>
    <property type="molecule type" value="Genomic_DNA"/>
</dbReference>
<accession>A0A6B3LRV1</accession>